<comment type="cofactor">
    <cofactor evidence="1">
        <name>a divalent metal cation</name>
        <dbReference type="ChEBI" id="CHEBI:60240"/>
    </cofactor>
</comment>
<dbReference type="GO" id="GO:0003910">
    <property type="term" value="F:DNA ligase (ATP) activity"/>
    <property type="evidence" value="ECO:0007669"/>
    <property type="project" value="InterPro"/>
</dbReference>
<keyword evidence="3" id="KW-0235">DNA replication</keyword>
<protein>
    <recommendedName>
        <fullName evidence="6">ATP-dependent DNA ligase family profile domain-containing protein</fullName>
    </recommendedName>
</protein>
<evidence type="ECO:0000256" key="1">
    <source>
        <dbReference type="ARBA" id="ARBA00001968"/>
    </source>
</evidence>
<dbReference type="GO" id="GO:0006260">
    <property type="term" value="P:DNA replication"/>
    <property type="evidence" value="ECO:0007669"/>
    <property type="project" value="UniProtKB-KW"/>
</dbReference>
<dbReference type="GO" id="GO:0006310">
    <property type="term" value="P:DNA recombination"/>
    <property type="evidence" value="ECO:0007669"/>
    <property type="project" value="InterPro"/>
</dbReference>
<dbReference type="Gene3D" id="3.30.1490.70">
    <property type="match status" value="1"/>
</dbReference>
<dbReference type="InterPro" id="IPR050326">
    <property type="entry name" value="NAD_dep_DNA_ligaseB"/>
</dbReference>
<dbReference type="CDD" id="cd07896">
    <property type="entry name" value="Adenylation_kDNA_ligase_like"/>
    <property type="match status" value="1"/>
</dbReference>
<dbReference type="PANTHER" id="PTHR47810">
    <property type="entry name" value="DNA LIGASE"/>
    <property type="match status" value="1"/>
</dbReference>
<dbReference type="AlphaFoldDB" id="A0A6B2LFB5"/>
<reference evidence="7" key="1">
    <citation type="journal article" date="2020" name="J. Eukaryot. Microbiol.">
        <title>De novo Sequencing, Assembly and Annotation of the Transcriptome for the Free-Living Testate Amoeba Arcella intermedia.</title>
        <authorList>
            <person name="Ribeiro G.M."/>
            <person name="Porfirio-Sousa A.L."/>
            <person name="Maurer-Alcala X.X."/>
            <person name="Katz L.A."/>
            <person name="Lahr D.J.G."/>
        </authorList>
    </citation>
    <scope>NUCLEOTIDE SEQUENCE</scope>
</reference>
<dbReference type="Gene3D" id="3.30.470.30">
    <property type="entry name" value="DNA ligase/mRNA capping enzyme"/>
    <property type="match status" value="1"/>
</dbReference>
<proteinExistence type="predicted"/>
<sequence length="243" mass="27520">MDGFRAFWNGSKLFSKTGNIFPAPPEFIESLPHNICLDGELWIGYNEFPKLSSILKKTRYHSENKEVLNLWKEVKFCVFDAPLHPGNYLERHSFAQNSVSGCGPNVTVIPIEQCLGRDHLQSVLLDVSNKKGEGIMLYHPEAPYTSGRTAHLLKVKAYAEEDVTLIQCNPNSYSYLCEQANGVECVVKCSGWDYINPPPPGTTLTVRHNGYFKTSLKLKYPFLLRIRSPEDLTSKHTDDCKIH</sequence>
<keyword evidence="5" id="KW-0234">DNA repair</keyword>
<dbReference type="SUPFAM" id="SSF56091">
    <property type="entry name" value="DNA ligase/mRNA capping enzyme, catalytic domain"/>
    <property type="match status" value="1"/>
</dbReference>
<evidence type="ECO:0000256" key="2">
    <source>
        <dbReference type="ARBA" id="ARBA00022598"/>
    </source>
</evidence>
<dbReference type="InterPro" id="IPR012310">
    <property type="entry name" value="DNA_ligase_ATP-dep_cent"/>
</dbReference>
<dbReference type="InterPro" id="IPR012340">
    <property type="entry name" value="NA-bd_OB-fold"/>
</dbReference>
<dbReference type="EMBL" id="GIBP01006774">
    <property type="protein sequence ID" value="NDV35743.1"/>
    <property type="molecule type" value="Transcribed_RNA"/>
</dbReference>
<feature type="domain" description="ATP-dependent DNA ligase family profile" evidence="6">
    <location>
        <begin position="18"/>
        <end position="156"/>
    </location>
</feature>
<evidence type="ECO:0000313" key="7">
    <source>
        <dbReference type="EMBL" id="NDV35743.1"/>
    </source>
</evidence>
<dbReference type="GO" id="GO:0005524">
    <property type="term" value="F:ATP binding"/>
    <property type="evidence" value="ECO:0007669"/>
    <property type="project" value="InterPro"/>
</dbReference>
<name>A0A6B2LFB5_9EUKA</name>
<evidence type="ECO:0000256" key="3">
    <source>
        <dbReference type="ARBA" id="ARBA00022705"/>
    </source>
</evidence>
<evidence type="ECO:0000256" key="4">
    <source>
        <dbReference type="ARBA" id="ARBA00022763"/>
    </source>
</evidence>
<dbReference type="SUPFAM" id="SSF50249">
    <property type="entry name" value="Nucleic acid-binding proteins"/>
    <property type="match status" value="1"/>
</dbReference>
<dbReference type="PANTHER" id="PTHR47810:SF1">
    <property type="entry name" value="DNA LIGASE B"/>
    <property type="match status" value="1"/>
</dbReference>
<evidence type="ECO:0000256" key="5">
    <source>
        <dbReference type="ARBA" id="ARBA00023204"/>
    </source>
</evidence>
<dbReference type="Pfam" id="PF01068">
    <property type="entry name" value="DNA_ligase_A_M"/>
    <property type="match status" value="1"/>
</dbReference>
<organism evidence="7">
    <name type="scientific">Arcella intermedia</name>
    <dbReference type="NCBI Taxonomy" id="1963864"/>
    <lineage>
        <taxon>Eukaryota</taxon>
        <taxon>Amoebozoa</taxon>
        <taxon>Tubulinea</taxon>
        <taxon>Elardia</taxon>
        <taxon>Arcellinida</taxon>
        <taxon>Sphaerothecina</taxon>
        <taxon>Arcellidae</taxon>
        <taxon>Arcella</taxon>
    </lineage>
</organism>
<keyword evidence="2" id="KW-0436">Ligase</keyword>
<accession>A0A6B2LFB5</accession>
<dbReference type="GO" id="GO:0006281">
    <property type="term" value="P:DNA repair"/>
    <property type="evidence" value="ECO:0007669"/>
    <property type="project" value="UniProtKB-KW"/>
</dbReference>
<evidence type="ECO:0000259" key="6">
    <source>
        <dbReference type="Pfam" id="PF01068"/>
    </source>
</evidence>
<keyword evidence="4" id="KW-0227">DNA damage</keyword>